<reference evidence="7 8" key="1">
    <citation type="submission" date="2016-11" db="EMBL/GenBank/DDBJ databases">
        <authorList>
            <person name="Varghese N."/>
            <person name="Submissions S."/>
        </authorList>
    </citation>
    <scope>NUCLEOTIDE SEQUENCE [LARGE SCALE GENOMIC DNA]</scope>
    <source>
        <strain evidence="7 8">DSM 29620</strain>
    </source>
</reference>
<dbReference type="GO" id="GO:0005886">
    <property type="term" value="C:plasma membrane"/>
    <property type="evidence" value="ECO:0007669"/>
    <property type="project" value="UniProtKB-SubCell"/>
</dbReference>
<keyword evidence="5 6" id="KW-0472">Membrane</keyword>
<dbReference type="InterPro" id="IPR001851">
    <property type="entry name" value="ABC_transp_permease"/>
</dbReference>
<proteinExistence type="predicted"/>
<sequence length="326" mass="33973">MIGAKREGRTGLIATGLCWIILCGVGVLVDDWLLAQVAIYLCYGIFAMGLSLIWGQAGILSFGQAIFFGAGAYGFAVATLDMLPGTGTGILTGLVFAVGLATVLAWALAWLTFAGRGLSGAHFAIVTLCAAAVVEIAVTRSGFLGGYNGLFGVAPFTWGGEMIAERPMYYIMLGVAFAVFLGVTAIVRSPYGTVLEAIRDDENRVAHLGYETRRLKTVAFVIAGALSGLSGALFAAQFGFVSPSLLGFALSTQVLIWVAVGGRAVPLAAMVGALVVSGAENTLSNTLGDLWLLVIGVIFVVVVIAAKNGLFGTLFRLPPPKRLRKT</sequence>
<keyword evidence="8" id="KW-1185">Reference proteome</keyword>
<keyword evidence="3 6" id="KW-0812">Transmembrane</keyword>
<gene>
    <name evidence="7" type="ORF">SAMN05444142_10944</name>
</gene>
<evidence type="ECO:0000256" key="1">
    <source>
        <dbReference type="ARBA" id="ARBA00004651"/>
    </source>
</evidence>
<organism evidence="7 8">
    <name type="scientific">Lutimaribacter pacificus</name>
    <dbReference type="NCBI Taxonomy" id="391948"/>
    <lineage>
        <taxon>Bacteria</taxon>
        <taxon>Pseudomonadati</taxon>
        <taxon>Pseudomonadota</taxon>
        <taxon>Alphaproteobacteria</taxon>
        <taxon>Rhodobacterales</taxon>
        <taxon>Roseobacteraceae</taxon>
        <taxon>Lutimaribacter</taxon>
    </lineage>
</organism>
<evidence type="ECO:0000256" key="4">
    <source>
        <dbReference type="ARBA" id="ARBA00022989"/>
    </source>
</evidence>
<dbReference type="EMBL" id="FQZZ01000009">
    <property type="protein sequence ID" value="SHK77608.1"/>
    <property type="molecule type" value="Genomic_DNA"/>
</dbReference>
<keyword evidence="2" id="KW-1003">Cell membrane</keyword>
<feature type="transmembrane region" description="Helical" evidence="6">
    <location>
        <begin position="290"/>
        <end position="315"/>
    </location>
</feature>
<feature type="transmembrane region" description="Helical" evidence="6">
    <location>
        <begin position="65"/>
        <end position="83"/>
    </location>
</feature>
<feature type="transmembrane region" description="Helical" evidence="6">
    <location>
        <begin position="167"/>
        <end position="187"/>
    </location>
</feature>
<dbReference type="Pfam" id="PF02653">
    <property type="entry name" value="BPD_transp_2"/>
    <property type="match status" value="1"/>
</dbReference>
<keyword evidence="4 6" id="KW-1133">Transmembrane helix</keyword>
<feature type="transmembrane region" description="Helical" evidence="6">
    <location>
        <begin position="123"/>
        <end position="147"/>
    </location>
</feature>
<accession>A0A1H0M539</accession>
<dbReference type="Proteomes" id="UP000324252">
    <property type="component" value="Unassembled WGS sequence"/>
</dbReference>
<protein>
    <submittedName>
        <fullName evidence="7">Amino acid/amide ABC transporter membrane protein 2, HAAT family</fullName>
    </submittedName>
</protein>
<feature type="transmembrane region" description="Helical" evidence="6">
    <location>
        <begin position="89"/>
        <end position="111"/>
    </location>
</feature>
<evidence type="ECO:0000256" key="3">
    <source>
        <dbReference type="ARBA" id="ARBA00022692"/>
    </source>
</evidence>
<evidence type="ECO:0000313" key="8">
    <source>
        <dbReference type="Proteomes" id="UP000324252"/>
    </source>
</evidence>
<feature type="transmembrane region" description="Helical" evidence="6">
    <location>
        <begin position="35"/>
        <end position="53"/>
    </location>
</feature>
<feature type="transmembrane region" description="Helical" evidence="6">
    <location>
        <begin position="254"/>
        <end position="278"/>
    </location>
</feature>
<dbReference type="OrthoDB" id="9034298at2"/>
<dbReference type="InterPro" id="IPR043428">
    <property type="entry name" value="LivM-like"/>
</dbReference>
<dbReference type="PANTHER" id="PTHR30482:SF17">
    <property type="entry name" value="ABC TRANSPORTER ATP-BINDING PROTEIN"/>
    <property type="match status" value="1"/>
</dbReference>
<feature type="transmembrane region" description="Helical" evidence="6">
    <location>
        <begin position="218"/>
        <end position="242"/>
    </location>
</feature>
<comment type="subcellular location">
    <subcellularLocation>
        <location evidence="1">Cell membrane</location>
        <topology evidence="1">Multi-pass membrane protein</topology>
    </subcellularLocation>
</comment>
<evidence type="ECO:0000313" key="7">
    <source>
        <dbReference type="EMBL" id="SHK77608.1"/>
    </source>
</evidence>
<evidence type="ECO:0000256" key="6">
    <source>
        <dbReference type="SAM" id="Phobius"/>
    </source>
</evidence>
<name>A0A1H0M539_9RHOB</name>
<feature type="transmembrane region" description="Helical" evidence="6">
    <location>
        <begin position="12"/>
        <end position="29"/>
    </location>
</feature>
<dbReference type="PANTHER" id="PTHR30482">
    <property type="entry name" value="HIGH-AFFINITY BRANCHED-CHAIN AMINO ACID TRANSPORT SYSTEM PERMEASE"/>
    <property type="match status" value="1"/>
</dbReference>
<evidence type="ECO:0000256" key="2">
    <source>
        <dbReference type="ARBA" id="ARBA00022475"/>
    </source>
</evidence>
<dbReference type="CDD" id="cd06581">
    <property type="entry name" value="TM_PBP1_LivM_like"/>
    <property type="match status" value="1"/>
</dbReference>
<dbReference type="AlphaFoldDB" id="A0A1H0M539"/>
<dbReference type="GO" id="GO:0015658">
    <property type="term" value="F:branched-chain amino acid transmembrane transporter activity"/>
    <property type="evidence" value="ECO:0007669"/>
    <property type="project" value="InterPro"/>
</dbReference>
<evidence type="ECO:0000256" key="5">
    <source>
        <dbReference type="ARBA" id="ARBA00023136"/>
    </source>
</evidence>
<dbReference type="RefSeq" id="WP_149789354.1">
    <property type="nucleotide sequence ID" value="NZ_FNIO01000009.1"/>
</dbReference>